<evidence type="ECO:0000313" key="2">
    <source>
        <dbReference type="Proteomes" id="UP000276899"/>
    </source>
</evidence>
<evidence type="ECO:0000313" key="1">
    <source>
        <dbReference type="EMBL" id="VEG73708.1"/>
    </source>
</evidence>
<dbReference type="AlphaFoldDB" id="A0A3S4SIX3"/>
<reference evidence="1 2" key="1">
    <citation type="submission" date="2018-12" db="EMBL/GenBank/DDBJ databases">
        <authorList>
            <consortium name="Pathogen Informatics"/>
        </authorList>
    </citation>
    <scope>NUCLEOTIDE SEQUENCE [LARGE SCALE GENOMIC DNA]</scope>
    <source>
        <strain evidence="1 2">NCTC11923</strain>
    </source>
</reference>
<gene>
    <name evidence="1" type="ORF">NCTC11923_00317</name>
</gene>
<dbReference type="RefSeq" id="WP_026426674.1">
    <property type="nucleotide sequence ID" value="NZ_CBCRWE010000055.1"/>
</dbReference>
<accession>A0A3S4SIX3</accession>
<dbReference type="KEGG" id="asla:NCTC11923_00317"/>
<sequence length="60" mass="7023">MQTQKSMVVAVTWLALVLSSFRLPAGAIRAVITWIELMYNYKRLHSEPYRRVSNEAERKL</sequence>
<dbReference type="STRING" id="1278298.GCA_000428685_01496"/>
<organism evidence="1 2">
    <name type="scientific">Actinomyces slackii</name>
    <dbReference type="NCBI Taxonomy" id="52774"/>
    <lineage>
        <taxon>Bacteria</taxon>
        <taxon>Bacillati</taxon>
        <taxon>Actinomycetota</taxon>
        <taxon>Actinomycetes</taxon>
        <taxon>Actinomycetales</taxon>
        <taxon>Actinomycetaceae</taxon>
        <taxon>Actinomyces</taxon>
    </lineage>
</organism>
<protein>
    <submittedName>
        <fullName evidence="1">Uncharacterized protein</fullName>
    </submittedName>
</protein>
<proteinExistence type="predicted"/>
<keyword evidence="2" id="KW-1185">Reference proteome</keyword>
<dbReference type="EMBL" id="LR134363">
    <property type="protein sequence ID" value="VEG73708.1"/>
    <property type="molecule type" value="Genomic_DNA"/>
</dbReference>
<name>A0A3S4SIX3_9ACTO</name>
<dbReference type="Proteomes" id="UP000276899">
    <property type="component" value="Chromosome"/>
</dbReference>